<accession>D9PKW1</accession>
<reference evidence="1" key="1">
    <citation type="submission" date="2010-07" db="EMBL/GenBank/DDBJ databases">
        <authorList>
            <consortium name="CONSOLIDER consortium CSD2007-00005"/>
            <person name="Guazzaroni M.-E."/>
            <person name="Richter M."/>
            <person name="Garcia-Salamanca A."/>
            <person name="Yarza P."/>
            <person name="Ferrer M."/>
        </authorList>
    </citation>
    <scope>NUCLEOTIDE SEQUENCE</scope>
</reference>
<protein>
    <recommendedName>
        <fullName evidence="2">LamG-like jellyroll fold domain-containing protein</fullName>
    </recommendedName>
</protein>
<evidence type="ECO:0008006" key="2">
    <source>
        <dbReference type="Google" id="ProtNLM"/>
    </source>
</evidence>
<dbReference type="Pfam" id="PF13385">
    <property type="entry name" value="Laminin_G_3"/>
    <property type="match status" value="1"/>
</dbReference>
<gene>
    <name evidence="1" type="ORF">LDC_2182</name>
</gene>
<reference evidence="1" key="2">
    <citation type="journal article" date="2011" name="Microb. Ecol.">
        <title>Taxonomic and Functional Metagenomic Profiling of the Microbial Community in the Anoxic Sediment of a Sub-saline Shallow Lake (Laguna de Carrizo, Central Spain).</title>
        <authorList>
            <person name="Ferrer M."/>
            <person name="Guazzaroni M.E."/>
            <person name="Richter M."/>
            <person name="Garcia-Salamanca A."/>
            <person name="Yarza P."/>
            <person name="Suarez-Suarez A."/>
            <person name="Solano J."/>
            <person name="Alcaide M."/>
            <person name="van Dillewijn P."/>
            <person name="Molina-Henares M.A."/>
            <person name="Lopez-Cortes N."/>
            <person name="Al-Ramahi Y."/>
            <person name="Guerrero C."/>
            <person name="Acosta A."/>
            <person name="de Eugenio L.I."/>
            <person name="Martinez V."/>
            <person name="Marques S."/>
            <person name="Rojo F."/>
            <person name="Santero E."/>
            <person name="Genilloud O."/>
            <person name="Perez-Perez J."/>
            <person name="Rossello-Mora R."/>
            <person name="Ramos J.L."/>
        </authorList>
    </citation>
    <scope>NUCLEOTIDE SEQUENCE</scope>
</reference>
<dbReference type="Gene3D" id="2.60.40.10">
    <property type="entry name" value="Immunoglobulins"/>
    <property type="match status" value="1"/>
</dbReference>
<dbReference type="EMBL" id="ADZX01000650">
    <property type="protein sequence ID" value="EFK95804.1"/>
    <property type="molecule type" value="Genomic_DNA"/>
</dbReference>
<dbReference type="Pfam" id="PF17957">
    <property type="entry name" value="Big_7"/>
    <property type="match status" value="1"/>
</dbReference>
<dbReference type="InterPro" id="IPR013783">
    <property type="entry name" value="Ig-like_fold"/>
</dbReference>
<dbReference type="InterPro" id="IPR013320">
    <property type="entry name" value="ConA-like_dom_sf"/>
</dbReference>
<comment type="caution">
    <text evidence="1">The sequence shown here is derived from an EMBL/GenBank/DDBJ whole genome shotgun (WGS) entry which is preliminary data.</text>
</comment>
<dbReference type="Gene3D" id="2.60.120.200">
    <property type="match status" value="1"/>
</dbReference>
<name>D9PKW1_9ZZZZ</name>
<organism evidence="1">
    <name type="scientific">sediment metagenome</name>
    <dbReference type="NCBI Taxonomy" id="749907"/>
    <lineage>
        <taxon>unclassified sequences</taxon>
        <taxon>metagenomes</taxon>
        <taxon>ecological metagenomes</taxon>
    </lineage>
</organism>
<feature type="non-terminal residue" evidence="1">
    <location>
        <position position="233"/>
    </location>
</feature>
<sequence>MSPTALTVSLWFRWDGKAGCNTLFYSNVYAPGAAVIDGHFQCFANYNWAGTNFPVTAGEWVHATVTYGPSGVLVYRNGALVCSLPAWSSSLGGFDVGRVYNQMAYRHEGYLDGAIDDMRIYNRVLTPVEIAALAAGAGNQAPTVTLTSPANGATFTAPATIALAATALDTDGTVSKVEFYQGATKLGEDSTSPYSFTWSGVGVGSYSLTAKATDNSNTVTTSSAILVTVSANP</sequence>
<dbReference type="SUPFAM" id="SSF49899">
    <property type="entry name" value="Concanavalin A-like lectins/glucanases"/>
    <property type="match status" value="1"/>
</dbReference>
<dbReference type="AlphaFoldDB" id="D9PKW1"/>
<proteinExistence type="predicted"/>
<evidence type="ECO:0000313" key="1">
    <source>
        <dbReference type="EMBL" id="EFK95804.1"/>
    </source>
</evidence>